<feature type="compositionally biased region" description="Polar residues" evidence="5">
    <location>
        <begin position="292"/>
        <end position="304"/>
    </location>
</feature>
<dbReference type="PROSITE" id="PS51740">
    <property type="entry name" value="SPOVT_ABRB"/>
    <property type="match status" value="1"/>
</dbReference>
<dbReference type="Gene3D" id="3.40.50.300">
    <property type="entry name" value="P-loop containing nucleotide triphosphate hydrolases"/>
    <property type="match status" value="1"/>
</dbReference>
<dbReference type="InterPro" id="IPR027417">
    <property type="entry name" value="P-loop_NTPase"/>
</dbReference>
<dbReference type="InterPro" id="IPR015854">
    <property type="entry name" value="ABC_transpr_LolD-like"/>
</dbReference>
<dbReference type="Pfam" id="PF00005">
    <property type="entry name" value="ABC_tran"/>
    <property type="match status" value="1"/>
</dbReference>
<reference evidence="8" key="1">
    <citation type="submission" date="2020-02" db="EMBL/GenBank/DDBJ databases">
        <authorList>
            <person name="Meier V. D."/>
        </authorList>
    </citation>
    <scope>NUCLEOTIDE SEQUENCE</scope>
    <source>
        <strain evidence="8">AVDCRST_MAG26</strain>
    </source>
</reference>
<evidence type="ECO:0000256" key="2">
    <source>
        <dbReference type="ARBA" id="ARBA00022741"/>
    </source>
</evidence>
<dbReference type="CDD" id="cd03255">
    <property type="entry name" value="ABC_MJ0796_LolCDE_FtsE"/>
    <property type="match status" value="1"/>
</dbReference>
<dbReference type="SUPFAM" id="SSF52540">
    <property type="entry name" value="P-loop containing nucleoside triphosphate hydrolases"/>
    <property type="match status" value="1"/>
</dbReference>
<dbReference type="PANTHER" id="PTHR24220">
    <property type="entry name" value="IMPORT ATP-BINDING PROTEIN"/>
    <property type="match status" value="1"/>
</dbReference>
<sequence>MQNREPFVVADGVVKIYKVADLEVFALQGLDMEIAAGEMLALVGASGSGKSTLLNVLGGLDIPTAGTLRVGEVNLLDLNERDRVAYKRSMVGFVWQQKARNLLPYLSAVENVELPMTLAGVRGRRRRARALDLLDAVGLAERAKHRPERLSGGEQQRTAIAVALANEPRLLLADEPTGEVDSASADTIFGVLRDLNERLGVTVIVVTHDPQVARRVDRVVAIRDGRTSTEIRRRRDVAGHVILEEEFALLDRVGRLQLPAHFIEALDLKDRVRLDLEPGYVSVWPDRERVAPQTQPEPVTQVAAQSDDERDDLADDHSRWRRPGSGS</sequence>
<dbReference type="SMART" id="SM00382">
    <property type="entry name" value="AAA"/>
    <property type="match status" value="1"/>
</dbReference>
<feature type="region of interest" description="Disordered" evidence="5">
    <location>
        <begin position="288"/>
        <end position="327"/>
    </location>
</feature>
<dbReference type="PANTHER" id="PTHR24220:SF685">
    <property type="entry name" value="ABC TRANSPORTER RELATED"/>
    <property type="match status" value="1"/>
</dbReference>
<dbReference type="InterPro" id="IPR007159">
    <property type="entry name" value="SpoVT-AbrB_dom"/>
</dbReference>
<keyword evidence="3" id="KW-0067">ATP-binding</keyword>
<dbReference type="GO" id="GO:0022857">
    <property type="term" value="F:transmembrane transporter activity"/>
    <property type="evidence" value="ECO:0007669"/>
    <property type="project" value="TreeGrafter"/>
</dbReference>
<dbReference type="GO" id="GO:0005524">
    <property type="term" value="F:ATP binding"/>
    <property type="evidence" value="ECO:0007669"/>
    <property type="project" value="UniProtKB-KW"/>
</dbReference>
<evidence type="ECO:0000259" key="7">
    <source>
        <dbReference type="PROSITE" id="PS51740"/>
    </source>
</evidence>
<dbReference type="FunFam" id="3.40.50.300:FF:000032">
    <property type="entry name" value="Export ABC transporter ATP-binding protein"/>
    <property type="match status" value="1"/>
</dbReference>
<dbReference type="GO" id="GO:0016887">
    <property type="term" value="F:ATP hydrolysis activity"/>
    <property type="evidence" value="ECO:0007669"/>
    <property type="project" value="InterPro"/>
</dbReference>
<name>A0A6J4IQZ6_9CHLR</name>
<evidence type="ECO:0000256" key="3">
    <source>
        <dbReference type="ARBA" id="ARBA00022840"/>
    </source>
</evidence>
<dbReference type="GO" id="GO:0098796">
    <property type="term" value="C:membrane protein complex"/>
    <property type="evidence" value="ECO:0007669"/>
    <property type="project" value="UniProtKB-ARBA"/>
</dbReference>
<evidence type="ECO:0000259" key="6">
    <source>
        <dbReference type="PROSITE" id="PS50893"/>
    </source>
</evidence>
<dbReference type="GO" id="GO:0003677">
    <property type="term" value="F:DNA binding"/>
    <property type="evidence" value="ECO:0007669"/>
    <property type="project" value="UniProtKB-UniRule"/>
</dbReference>
<evidence type="ECO:0000313" key="8">
    <source>
        <dbReference type="EMBL" id="CAA9256829.1"/>
    </source>
</evidence>
<dbReference type="InterPro" id="IPR003593">
    <property type="entry name" value="AAA+_ATPase"/>
</dbReference>
<dbReference type="EMBL" id="CADCTK010000490">
    <property type="protein sequence ID" value="CAA9256829.1"/>
    <property type="molecule type" value="Genomic_DNA"/>
</dbReference>
<evidence type="ECO:0000256" key="4">
    <source>
        <dbReference type="PROSITE-ProRule" id="PRU01076"/>
    </source>
</evidence>
<organism evidence="8">
    <name type="scientific">uncultured Chloroflexia bacterium</name>
    <dbReference type="NCBI Taxonomy" id="1672391"/>
    <lineage>
        <taxon>Bacteria</taxon>
        <taxon>Bacillati</taxon>
        <taxon>Chloroflexota</taxon>
        <taxon>Chloroflexia</taxon>
        <taxon>environmental samples</taxon>
    </lineage>
</organism>
<dbReference type="AlphaFoldDB" id="A0A6J4IQZ6"/>
<accession>A0A6J4IQZ6</accession>
<evidence type="ECO:0000256" key="5">
    <source>
        <dbReference type="SAM" id="MobiDB-lite"/>
    </source>
</evidence>
<dbReference type="PROSITE" id="PS50893">
    <property type="entry name" value="ABC_TRANSPORTER_2"/>
    <property type="match status" value="1"/>
</dbReference>
<keyword evidence="1" id="KW-0813">Transport</keyword>
<evidence type="ECO:0000256" key="1">
    <source>
        <dbReference type="ARBA" id="ARBA00022448"/>
    </source>
</evidence>
<dbReference type="GO" id="GO:0005886">
    <property type="term" value="C:plasma membrane"/>
    <property type="evidence" value="ECO:0007669"/>
    <property type="project" value="TreeGrafter"/>
</dbReference>
<feature type="domain" description="SpoVT-AbrB" evidence="7">
    <location>
        <begin position="245"/>
        <end position="288"/>
    </location>
</feature>
<proteinExistence type="predicted"/>
<gene>
    <name evidence="8" type="ORF">AVDCRST_MAG26-2145</name>
</gene>
<feature type="domain" description="ABC transporter" evidence="6">
    <location>
        <begin position="8"/>
        <end position="249"/>
    </location>
</feature>
<protein>
    <submittedName>
        <fullName evidence="8">ABC-type antimicrobial peptide transport system, ATPase component</fullName>
    </submittedName>
</protein>
<dbReference type="InterPro" id="IPR003439">
    <property type="entry name" value="ABC_transporter-like_ATP-bd"/>
</dbReference>
<dbReference type="InterPro" id="IPR017911">
    <property type="entry name" value="MacB-like_ATP-bd"/>
</dbReference>
<keyword evidence="4" id="KW-0238">DNA-binding</keyword>
<keyword evidence="2" id="KW-0547">Nucleotide-binding</keyword>